<dbReference type="AlphaFoldDB" id="A0A2P9EL73"/>
<evidence type="ECO:0000313" key="1">
    <source>
        <dbReference type="EMBL" id="SPE04143.1"/>
    </source>
</evidence>
<dbReference type="Gene3D" id="3.40.50.300">
    <property type="entry name" value="P-loop containing nucleotide triphosphate hydrolases"/>
    <property type="match status" value="1"/>
</dbReference>
<evidence type="ECO:0000313" key="2">
    <source>
        <dbReference type="Proteomes" id="UP000308142"/>
    </source>
</evidence>
<dbReference type="CDD" id="cd02042">
    <property type="entry name" value="ParAB_family"/>
    <property type="match status" value="1"/>
</dbReference>
<proteinExistence type="predicted"/>
<sequence>MAIYAISISKGGVGKTTSAVHIIDEIKPDVVFDLDLHHSLSIINRLRPAEKKWSIVTVSDKAELLTYLKKINDEGKTAVIDCGGFDADINRIAIAVADVIIVPANDDVTEQIGLATFDAVLAEISRQTGRNIQAHVLMCKTQPNQKNFPDMDDTMKKVKHMALLNARLSYRKGRYGFTDSLRKGMGITQIKHGRSSQAGREVIELVKELRALSSDNTGFPA</sequence>
<reference evidence="2" key="1">
    <citation type="submission" date="2018-02" db="EMBL/GenBank/DDBJ databases">
        <authorList>
            <person name="Cea G.-C."/>
            <person name="William W."/>
        </authorList>
    </citation>
    <scope>NUCLEOTIDE SEQUENCE [LARGE SCALE GENOMIC DNA]</scope>
    <source>
        <strain evidence="2">CIP106223</strain>
        <plasmid evidence="2">rcs93_pii</plasmid>
    </source>
</reference>
<accession>A0A2P9EL73</accession>
<organism evidence="1 2">
    <name type="scientific">Escherichia coli</name>
    <dbReference type="NCBI Taxonomy" id="562"/>
    <lineage>
        <taxon>Bacteria</taxon>
        <taxon>Pseudomonadati</taxon>
        <taxon>Pseudomonadota</taxon>
        <taxon>Gammaproteobacteria</taxon>
        <taxon>Enterobacterales</taxon>
        <taxon>Enterobacteriaceae</taxon>
        <taxon>Escherichia</taxon>
    </lineage>
</organism>
<dbReference type="SUPFAM" id="SSF52540">
    <property type="entry name" value="P-loop containing nucleoside triphosphate hydrolases"/>
    <property type="match status" value="1"/>
</dbReference>
<dbReference type="PANTHER" id="PTHR13696">
    <property type="entry name" value="P-LOOP CONTAINING NUCLEOSIDE TRIPHOSPHATE HYDROLASE"/>
    <property type="match status" value="1"/>
</dbReference>
<dbReference type="InterPro" id="IPR027417">
    <property type="entry name" value="P-loop_NTPase"/>
</dbReference>
<dbReference type="Proteomes" id="UP000308142">
    <property type="component" value="Plasmid RCS93_pII"/>
</dbReference>
<dbReference type="RefSeq" id="WP_052962077.1">
    <property type="nucleotide sequence ID" value="NZ_CP072313.1"/>
</dbReference>
<name>A0A2P9EL73_ECOLX</name>
<protein>
    <submittedName>
        <fullName evidence="1">ATPase involved in chromosome partitioning (ParA protein homolog), MipZ family protein</fullName>
    </submittedName>
</protein>
<gene>
    <name evidence="1" type="ORF">RCS93_PII0001</name>
</gene>
<dbReference type="InterPro" id="IPR050678">
    <property type="entry name" value="DNA_Partitioning_ATPase"/>
</dbReference>
<dbReference type="EMBL" id="LT985310">
    <property type="protein sequence ID" value="SPE04143.1"/>
    <property type="molecule type" value="Genomic_DNA"/>
</dbReference>
<dbReference type="PANTHER" id="PTHR13696:SF96">
    <property type="entry name" value="COBQ_COBB_MIND_PARA NUCLEOTIDE BINDING DOMAIN-CONTAINING PROTEIN"/>
    <property type="match status" value="1"/>
</dbReference>
<keyword evidence="1" id="KW-0614">Plasmid</keyword>
<geneLocation type="plasmid" evidence="2">
    <name>rcs93_pii</name>
</geneLocation>